<proteinExistence type="predicted"/>
<dbReference type="EMBL" id="JAHHIF010000012">
    <property type="protein sequence ID" value="MBW4545065.1"/>
    <property type="molecule type" value="Genomic_DNA"/>
</dbReference>
<organism evidence="1 2">
    <name type="scientific">Symplocastrum torsivum CPER-KK1</name>
    <dbReference type="NCBI Taxonomy" id="450513"/>
    <lineage>
        <taxon>Bacteria</taxon>
        <taxon>Bacillati</taxon>
        <taxon>Cyanobacteriota</taxon>
        <taxon>Cyanophyceae</taxon>
        <taxon>Oscillatoriophycideae</taxon>
        <taxon>Oscillatoriales</taxon>
        <taxon>Microcoleaceae</taxon>
        <taxon>Symplocastrum</taxon>
    </lineage>
</organism>
<reference evidence="1" key="1">
    <citation type="submission" date="2021-05" db="EMBL/GenBank/DDBJ databases">
        <authorList>
            <person name="Pietrasiak N."/>
            <person name="Ward R."/>
            <person name="Stajich J.E."/>
            <person name="Kurbessoian T."/>
        </authorList>
    </citation>
    <scope>NUCLEOTIDE SEQUENCE</scope>
    <source>
        <strain evidence="1">CPER-KK1</strain>
    </source>
</reference>
<reference evidence="1" key="2">
    <citation type="journal article" date="2022" name="Microbiol. Resour. Announc.">
        <title>Metagenome Sequencing to Explore Phylogenomics of Terrestrial Cyanobacteria.</title>
        <authorList>
            <person name="Ward R.D."/>
            <person name="Stajich J.E."/>
            <person name="Johansen J.R."/>
            <person name="Huntemann M."/>
            <person name="Clum A."/>
            <person name="Foster B."/>
            <person name="Foster B."/>
            <person name="Roux S."/>
            <person name="Palaniappan K."/>
            <person name="Varghese N."/>
            <person name="Mukherjee S."/>
            <person name="Reddy T.B.K."/>
            <person name="Daum C."/>
            <person name="Copeland A."/>
            <person name="Chen I.A."/>
            <person name="Ivanova N.N."/>
            <person name="Kyrpides N.C."/>
            <person name="Shapiro N."/>
            <person name="Eloe-Fadrosh E.A."/>
            <person name="Pietrasiak N."/>
        </authorList>
    </citation>
    <scope>NUCLEOTIDE SEQUENCE</scope>
    <source>
        <strain evidence="1">CPER-KK1</strain>
    </source>
</reference>
<name>A0A951PJJ0_9CYAN</name>
<dbReference type="Proteomes" id="UP000753908">
    <property type="component" value="Unassembled WGS sequence"/>
</dbReference>
<dbReference type="AlphaFoldDB" id="A0A951PJJ0"/>
<accession>A0A951PJJ0</accession>
<comment type="caution">
    <text evidence="1">The sequence shown here is derived from an EMBL/GenBank/DDBJ whole genome shotgun (WGS) entry which is preliminary data.</text>
</comment>
<protein>
    <submittedName>
        <fullName evidence="1">Uncharacterized protein</fullName>
    </submittedName>
</protein>
<sequence length="82" mass="8912">MKVSFPQLPVASSHVQDDLLFSSEGNRYWRFCLLLCDHKALANSGSESSRAKKSVALKVMHKACVDAIAVHKVLPAPSSSSQ</sequence>
<gene>
    <name evidence="1" type="ORF">KME25_11550</name>
</gene>
<evidence type="ECO:0000313" key="2">
    <source>
        <dbReference type="Proteomes" id="UP000753908"/>
    </source>
</evidence>
<evidence type="ECO:0000313" key="1">
    <source>
        <dbReference type="EMBL" id="MBW4545065.1"/>
    </source>
</evidence>